<comment type="similarity">
    <text evidence="1">Belongs to the iron-containing alcohol dehydrogenase family.</text>
</comment>
<dbReference type="PROSITE" id="PS00060">
    <property type="entry name" value="ADH_IRON_2"/>
    <property type="match status" value="1"/>
</dbReference>
<dbReference type="PROSITE" id="PS00913">
    <property type="entry name" value="ADH_IRON_1"/>
    <property type="match status" value="1"/>
</dbReference>
<proteinExistence type="inferred from homology"/>
<reference evidence="6 7" key="1">
    <citation type="submission" date="2018-10" db="EMBL/GenBank/DDBJ databases">
        <title>Lactobacillus sp. R7 and Lactobacillus sp. R19 isolated from fermented mustard green product of Taiwan.</title>
        <authorList>
            <person name="Lin S.-T."/>
        </authorList>
    </citation>
    <scope>NUCLEOTIDE SEQUENCE [LARGE SCALE GENOMIC DNA]</scope>
    <source>
        <strain evidence="6 7">BCRC 81129</strain>
    </source>
</reference>
<dbReference type="GO" id="GO:0046872">
    <property type="term" value="F:metal ion binding"/>
    <property type="evidence" value="ECO:0007669"/>
    <property type="project" value="InterPro"/>
</dbReference>
<dbReference type="InterPro" id="IPR001670">
    <property type="entry name" value="ADH_Fe/GldA"/>
</dbReference>
<dbReference type="SUPFAM" id="SSF56796">
    <property type="entry name" value="Dehydroquinate synthase-like"/>
    <property type="match status" value="1"/>
</dbReference>
<dbReference type="Pfam" id="PF25137">
    <property type="entry name" value="ADH_Fe_C"/>
    <property type="match status" value="1"/>
</dbReference>
<keyword evidence="7" id="KW-1185">Reference proteome</keyword>
<dbReference type="FunFam" id="3.40.50.1970:FF:000003">
    <property type="entry name" value="Alcohol dehydrogenase, iron-containing"/>
    <property type="match status" value="1"/>
</dbReference>
<evidence type="ECO:0000256" key="1">
    <source>
        <dbReference type="ARBA" id="ARBA00007358"/>
    </source>
</evidence>
<comment type="caution">
    <text evidence="6">The sequence shown here is derived from an EMBL/GenBank/DDBJ whole genome shotgun (WGS) entry which is preliminary data.</text>
</comment>
<dbReference type="EMBL" id="RKLX01000026">
    <property type="protein sequence ID" value="TGD17603.1"/>
    <property type="molecule type" value="Genomic_DNA"/>
</dbReference>
<dbReference type="InterPro" id="IPR056798">
    <property type="entry name" value="ADH_Fe_C"/>
</dbReference>
<sequence length="400" mass="43006">MSTWFYRSQQFAVSLSQPLQRRFQPTTISGANSMLRIPTILQQHHVERVLVVTTPGFIRRKSLDPLFNALTAASVNYAYFADVKPDPDIACIEACLQAATNQRAQALIAVGGGSVMDCAKVTGARLVRPRQSIQSMTGTMKIHRPLPLLIAVPTTAGSGSEVSAGAVITDTQTHRKYPIDDLFLIPKFAILDPQLLTGLPAKMTAYSGMDTLTHAIEAYTNKFGSRSAREHASHAVSLVFGYLRATYQDPSNLIARERMLIASHDAGIAFSSAYVGYVHAISHGIGGRYHVPHGLANAVILPVVMAAFGDSVVPALAALGRTIGLTATDDTQCAHQFMAAVDRLRADLDLPDPLSQIQEADIPALAAGAAAEGNPQYPVPQIWDSTKFATVIDRVRLGKP</sequence>
<dbReference type="PANTHER" id="PTHR11496">
    <property type="entry name" value="ALCOHOL DEHYDROGENASE"/>
    <property type="match status" value="1"/>
</dbReference>
<dbReference type="OrthoDB" id="9801156at2"/>
<feature type="domain" description="Alcohol dehydrogenase iron-type/glycerol dehydrogenase GldA" evidence="4">
    <location>
        <begin position="26"/>
        <end position="193"/>
    </location>
</feature>
<dbReference type="Pfam" id="PF00465">
    <property type="entry name" value="Fe-ADH"/>
    <property type="match status" value="1"/>
</dbReference>
<evidence type="ECO:0000259" key="5">
    <source>
        <dbReference type="Pfam" id="PF25137"/>
    </source>
</evidence>
<dbReference type="AlphaFoldDB" id="A0A4Z0J594"/>
<accession>A0A4Z0J594</accession>
<keyword evidence="3" id="KW-0520">NAD</keyword>
<keyword evidence="2" id="KW-0560">Oxidoreductase</keyword>
<evidence type="ECO:0000313" key="7">
    <source>
        <dbReference type="Proteomes" id="UP000297348"/>
    </source>
</evidence>
<evidence type="ECO:0000259" key="4">
    <source>
        <dbReference type="Pfam" id="PF00465"/>
    </source>
</evidence>
<evidence type="ECO:0000256" key="3">
    <source>
        <dbReference type="ARBA" id="ARBA00023027"/>
    </source>
</evidence>
<name>A0A4Z0J594_9LACO</name>
<dbReference type="InterPro" id="IPR018211">
    <property type="entry name" value="ADH_Fe_CS"/>
</dbReference>
<dbReference type="GO" id="GO:0004022">
    <property type="term" value="F:alcohol dehydrogenase (NAD+) activity"/>
    <property type="evidence" value="ECO:0007669"/>
    <property type="project" value="UniProtKB-ARBA"/>
</dbReference>
<dbReference type="InterPro" id="IPR039697">
    <property type="entry name" value="Alcohol_dehydrogenase_Fe"/>
</dbReference>
<evidence type="ECO:0000256" key="2">
    <source>
        <dbReference type="ARBA" id="ARBA00023002"/>
    </source>
</evidence>
<dbReference type="CDD" id="cd08189">
    <property type="entry name" value="Fe-ADH-like"/>
    <property type="match status" value="1"/>
</dbReference>
<organism evidence="6 7">
    <name type="scientific">Levilactobacillus suantsaiihabitans</name>
    <dbReference type="NCBI Taxonomy" id="2487722"/>
    <lineage>
        <taxon>Bacteria</taxon>
        <taxon>Bacillati</taxon>
        <taxon>Bacillota</taxon>
        <taxon>Bacilli</taxon>
        <taxon>Lactobacillales</taxon>
        <taxon>Lactobacillaceae</taxon>
        <taxon>Levilactobacillus</taxon>
    </lineage>
</organism>
<gene>
    <name evidence="6" type="ORF">EGT51_11555</name>
</gene>
<evidence type="ECO:0000313" key="6">
    <source>
        <dbReference type="EMBL" id="TGD17603.1"/>
    </source>
</evidence>
<dbReference type="PANTHER" id="PTHR11496:SF102">
    <property type="entry name" value="ALCOHOL DEHYDROGENASE 4"/>
    <property type="match status" value="1"/>
</dbReference>
<dbReference type="Gene3D" id="1.20.1090.10">
    <property type="entry name" value="Dehydroquinate synthase-like - alpha domain"/>
    <property type="match status" value="1"/>
</dbReference>
<dbReference type="Proteomes" id="UP000297348">
    <property type="component" value="Unassembled WGS sequence"/>
</dbReference>
<dbReference type="Gene3D" id="3.40.50.1970">
    <property type="match status" value="1"/>
</dbReference>
<protein>
    <submittedName>
        <fullName evidence="6">Iron-containing alcohol dehydrogenase</fullName>
    </submittedName>
</protein>
<feature type="domain" description="Fe-containing alcohol dehydrogenase-like C-terminal" evidence="5">
    <location>
        <begin position="204"/>
        <end position="372"/>
    </location>
</feature>
<dbReference type="RefSeq" id="WP_135368829.1">
    <property type="nucleotide sequence ID" value="NZ_RKLX01000026.1"/>
</dbReference>